<sequence length="369" mass="40403">MRWRLPSLVLPILLALAPAARADLVYVLNSGEASITVLDAVTRQEVRRIPVLREPHHLVLTPDGSELVIADSGGNEVFFVKPETGEVLRRARISNPYHLEYSPDGKYLVVASLRRDQVDILDAATLELVHRFRPGDKPSHVAFTPDSRTVFVTMQGDRAVAAFDMGTRTHLWTQEVGPEPAGIIWHRGRLIIGIMGSDHFVTLDPVTREVRHAFTLGRGAHTIFPSPDGRSLYATSRVDSRLAEIDPETLAVRRTWAIPGGPDCLTFDPEGRVWMTLRWIGRVAVLDPRGETWETVRVGRSPHGIFFKPRRDGIGGDFALSMAGATSGTRPLAAPLPRRPHAGAPPPAGIMPGSIPPAPAIPAALRRTP</sequence>
<dbReference type="InterPro" id="IPR015943">
    <property type="entry name" value="WD40/YVTN_repeat-like_dom_sf"/>
</dbReference>
<feature type="domain" description="YNCE-like beta-propeller" evidence="4">
    <location>
        <begin position="16"/>
        <end position="306"/>
    </location>
</feature>
<evidence type="ECO:0000256" key="1">
    <source>
        <dbReference type="ARBA" id="ARBA00022729"/>
    </source>
</evidence>
<keyword evidence="6" id="KW-1185">Reference proteome</keyword>
<proteinExistence type="predicted"/>
<feature type="chain" id="PRO_5011722221" evidence="3">
    <location>
        <begin position="23"/>
        <end position="369"/>
    </location>
</feature>
<feature type="region of interest" description="Disordered" evidence="2">
    <location>
        <begin position="329"/>
        <end position="369"/>
    </location>
</feature>
<dbReference type="Proteomes" id="UP000199473">
    <property type="component" value="Unassembled WGS sequence"/>
</dbReference>
<dbReference type="SUPFAM" id="SSF50974">
    <property type="entry name" value="Nitrous oxide reductase, N-terminal domain"/>
    <property type="match status" value="1"/>
</dbReference>
<dbReference type="AlphaFoldDB" id="A0A1I4DLS9"/>
<organism evidence="5 6">
    <name type="scientific">Falsiroseomonas stagni DSM 19981</name>
    <dbReference type="NCBI Taxonomy" id="1123062"/>
    <lineage>
        <taxon>Bacteria</taxon>
        <taxon>Pseudomonadati</taxon>
        <taxon>Pseudomonadota</taxon>
        <taxon>Alphaproteobacteria</taxon>
        <taxon>Acetobacterales</taxon>
        <taxon>Roseomonadaceae</taxon>
        <taxon>Falsiroseomonas</taxon>
    </lineage>
</organism>
<evidence type="ECO:0000313" key="5">
    <source>
        <dbReference type="EMBL" id="SFK93670.1"/>
    </source>
</evidence>
<dbReference type="Gene3D" id="2.130.10.10">
    <property type="entry name" value="YVTN repeat-like/Quinoprotein amine dehydrogenase"/>
    <property type="match status" value="1"/>
</dbReference>
<evidence type="ECO:0000256" key="2">
    <source>
        <dbReference type="SAM" id="MobiDB-lite"/>
    </source>
</evidence>
<gene>
    <name evidence="5" type="ORF">SAMN02745775_11184</name>
</gene>
<dbReference type="PANTHER" id="PTHR47197:SF3">
    <property type="entry name" value="DIHYDRO-HEME D1 DEHYDROGENASE"/>
    <property type="match status" value="1"/>
</dbReference>
<dbReference type="RefSeq" id="WP_245762227.1">
    <property type="nucleotide sequence ID" value="NZ_FOSQ01000011.1"/>
</dbReference>
<dbReference type="EMBL" id="FOSQ01000011">
    <property type="protein sequence ID" value="SFK93670.1"/>
    <property type="molecule type" value="Genomic_DNA"/>
</dbReference>
<feature type="signal peptide" evidence="3">
    <location>
        <begin position="1"/>
        <end position="22"/>
    </location>
</feature>
<dbReference type="Pfam" id="PF21783">
    <property type="entry name" value="YNCE"/>
    <property type="match status" value="1"/>
</dbReference>
<evidence type="ECO:0000259" key="4">
    <source>
        <dbReference type="Pfam" id="PF21783"/>
    </source>
</evidence>
<accession>A0A1I4DLS9</accession>
<protein>
    <submittedName>
        <fullName evidence="5">40-residue YVTN family beta-propeller repeat-containing protein</fullName>
    </submittedName>
</protein>
<name>A0A1I4DLS9_9PROT</name>
<dbReference type="InterPro" id="IPR051200">
    <property type="entry name" value="Host-pathogen_enzymatic-act"/>
</dbReference>
<evidence type="ECO:0000256" key="3">
    <source>
        <dbReference type="SAM" id="SignalP"/>
    </source>
</evidence>
<dbReference type="InterPro" id="IPR011045">
    <property type="entry name" value="N2O_reductase_N"/>
</dbReference>
<evidence type="ECO:0000313" key="6">
    <source>
        <dbReference type="Proteomes" id="UP000199473"/>
    </source>
</evidence>
<dbReference type="STRING" id="1123062.SAMN02745775_11184"/>
<reference evidence="5 6" key="1">
    <citation type="submission" date="2016-10" db="EMBL/GenBank/DDBJ databases">
        <authorList>
            <person name="de Groot N.N."/>
        </authorList>
    </citation>
    <scope>NUCLEOTIDE SEQUENCE [LARGE SCALE GENOMIC DNA]</scope>
    <source>
        <strain evidence="5 6">DSM 19981</strain>
    </source>
</reference>
<dbReference type="PANTHER" id="PTHR47197">
    <property type="entry name" value="PROTEIN NIRF"/>
    <property type="match status" value="1"/>
</dbReference>
<feature type="compositionally biased region" description="Pro residues" evidence="2">
    <location>
        <begin position="343"/>
        <end position="360"/>
    </location>
</feature>
<dbReference type="InterPro" id="IPR048433">
    <property type="entry name" value="YNCE-like_beta-prop"/>
</dbReference>
<keyword evidence="1 3" id="KW-0732">Signal</keyword>